<dbReference type="InterPro" id="IPR036291">
    <property type="entry name" value="NAD(P)-bd_dom_sf"/>
</dbReference>
<evidence type="ECO:0000256" key="1">
    <source>
        <dbReference type="ARBA" id="ARBA00007637"/>
    </source>
</evidence>
<gene>
    <name evidence="3" type="ORF">MAG551_00824</name>
</gene>
<dbReference type="SUPFAM" id="SSF51735">
    <property type="entry name" value="NAD(P)-binding Rossmann-fold domains"/>
    <property type="match status" value="1"/>
</dbReference>
<evidence type="ECO:0000313" key="4">
    <source>
        <dbReference type="Proteomes" id="UP000722750"/>
    </source>
</evidence>
<evidence type="ECO:0000259" key="2">
    <source>
        <dbReference type="Pfam" id="PF01370"/>
    </source>
</evidence>
<dbReference type="Pfam" id="PF01370">
    <property type="entry name" value="Epimerase"/>
    <property type="match status" value="1"/>
</dbReference>
<dbReference type="Proteomes" id="UP000722750">
    <property type="component" value="Unassembled WGS sequence"/>
</dbReference>
<feature type="domain" description="NAD-dependent epimerase/dehydratase" evidence="2">
    <location>
        <begin position="3"/>
        <end position="239"/>
    </location>
</feature>
<organism evidence="3 4">
    <name type="scientific">Candidatus Scalindua arabica</name>
    <dbReference type="NCBI Taxonomy" id="1127984"/>
    <lineage>
        <taxon>Bacteria</taxon>
        <taxon>Pseudomonadati</taxon>
        <taxon>Planctomycetota</taxon>
        <taxon>Candidatus Brocadiia</taxon>
        <taxon>Candidatus Brocadiales</taxon>
        <taxon>Candidatus Scalinduaceae</taxon>
        <taxon>Candidatus Scalindua</taxon>
    </lineage>
</organism>
<protein>
    <submittedName>
        <fullName evidence="3">UDP-glucose 4-epimerase</fullName>
    </submittedName>
</protein>
<sequence length="314" mass="35351">MKILVTGGAGFIASNLVDNLISQGHDVVIIDNLVTGKKENINQKATFFKEDICNTDGLDKIFSEEKPDIVNHHAAQVDLRRSVNEPLYDARVNILGSLNLINLSSKYNVKKFVYASTGGAVYGEPRYLPVDEKHPIDPQSQYGVSKHTVEHYLFVFKQTNNLDYAVLRYPNVYGPRQDPHGEAGVVAIFTEQMLDGKQPTIFGDGTKTRDYVYVADIITANINVMFKSINSQEEIYNIGWGKEVKDIEIFESVRDALGLDVKPVFDEKRPGEIDRICIDNTKAGKGLDWSPKVTFQEGIKLTTNFYKERRQQLA</sequence>
<dbReference type="Gene3D" id="3.90.25.10">
    <property type="entry name" value="UDP-galactose 4-epimerase, domain 1"/>
    <property type="match status" value="1"/>
</dbReference>
<comment type="caution">
    <text evidence="3">The sequence shown here is derived from an EMBL/GenBank/DDBJ whole genome shotgun (WGS) entry which is preliminary data.</text>
</comment>
<name>A0A942A4A6_9BACT</name>
<dbReference type="PANTHER" id="PTHR43000">
    <property type="entry name" value="DTDP-D-GLUCOSE 4,6-DEHYDRATASE-RELATED"/>
    <property type="match status" value="1"/>
</dbReference>
<dbReference type="InterPro" id="IPR001509">
    <property type="entry name" value="Epimerase_deHydtase"/>
</dbReference>
<dbReference type="AlphaFoldDB" id="A0A942A4A6"/>
<comment type="similarity">
    <text evidence="1">Belongs to the NAD(P)-dependent epimerase/dehydratase family.</text>
</comment>
<dbReference type="EMBL" id="JAANXD010000036">
    <property type="protein sequence ID" value="MBS1257777.1"/>
    <property type="molecule type" value="Genomic_DNA"/>
</dbReference>
<reference evidence="3" key="1">
    <citation type="journal article" date="2021" name="ISME J.">
        <title>Fine-scale metabolic discontinuity in a stratified prokaryote microbiome of a Red Sea deep halocline.</title>
        <authorList>
            <person name="Michoud G."/>
            <person name="Ngugi D.K."/>
            <person name="Barozzi A."/>
            <person name="Merlino G."/>
            <person name="Calleja M.L."/>
            <person name="Delgado-Huertas A."/>
            <person name="Moran X.A.G."/>
            <person name="Daffonchio D."/>
        </authorList>
    </citation>
    <scope>NUCLEOTIDE SEQUENCE</scope>
    <source>
        <strain evidence="3">SuakinDeep_MAG55_1</strain>
    </source>
</reference>
<accession>A0A942A4A6</accession>
<dbReference type="Gene3D" id="3.40.50.720">
    <property type="entry name" value="NAD(P)-binding Rossmann-like Domain"/>
    <property type="match status" value="1"/>
</dbReference>
<evidence type="ECO:0000313" key="3">
    <source>
        <dbReference type="EMBL" id="MBS1257777.1"/>
    </source>
</evidence>
<proteinExistence type="inferred from homology"/>